<keyword evidence="12" id="KW-0902">Two-component regulatory system</keyword>
<evidence type="ECO:0000256" key="9">
    <source>
        <dbReference type="ARBA" id="ARBA00022777"/>
    </source>
</evidence>
<evidence type="ECO:0000259" key="16">
    <source>
        <dbReference type="Pfam" id="PF06580"/>
    </source>
</evidence>
<feature type="domain" description="Signal transduction histidine kinase 5TM receptor LytS transmembrane region" evidence="17">
    <location>
        <begin position="27"/>
        <end position="193"/>
    </location>
</feature>
<evidence type="ECO:0000256" key="7">
    <source>
        <dbReference type="ARBA" id="ARBA00022692"/>
    </source>
</evidence>
<dbReference type="EC" id="2.7.13.3" evidence="3"/>
<protein>
    <recommendedName>
        <fullName evidence="3">histidine kinase</fullName>
        <ecNumber evidence="3">2.7.13.3</ecNumber>
    </recommendedName>
</protein>
<dbReference type="InterPro" id="IPR010559">
    <property type="entry name" value="Sig_transdc_His_kin_internal"/>
</dbReference>
<dbReference type="InterPro" id="IPR036890">
    <property type="entry name" value="HATPase_C_sf"/>
</dbReference>
<dbReference type="PANTHER" id="PTHR34220">
    <property type="entry name" value="SENSOR HISTIDINE KINASE YPDA"/>
    <property type="match status" value="1"/>
</dbReference>
<dbReference type="Gene3D" id="3.30.565.10">
    <property type="entry name" value="Histidine kinase-like ATPase, C-terminal domain"/>
    <property type="match status" value="1"/>
</dbReference>
<keyword evidence="9 19" id="KW-0418">Kinase</keyword>
<keyword evidence="10" id="KW-0067">ATP-binding</keyword>
<evidence type="ECO:0000259" key="15">
    <source>
        <dbReference type="Pfam" id="PF02518"/>
    </source>
</evidence>
<dbReference type="Pfam" id="PF13492">
    <property type="entry name" value="GAF_3"/>
    <property type="match status" value="1"/>
</dbReference>
<evidence type="ECO:0000256" key="2">
    <source>
        <dbReference type="ARBA" id="ARBA00004651"/>
    </source>
</evidence>
<keyword evidence="8" id="KW-0547">Nucleotide-binding</keyword>
<dbReference type="InterPro" id="IPR011620">
    <property type="entry name" value="Sig_transdc_His_kinase_LytS_TM"/>
</dbReference>
<evidence type="ECO:0000256" key="5">
    <source>
        <dbReference type="ARBA" id="ARBA00022553"/>
    </source>
</evidence>
<feature type="domain" description="Histidine kinase/HSP90-like ATPase" evidence="15">
    <location>
        <begin position="460"/>
        <end position="560"/>
    </location>
</feature>
<evidence type="ECO:0000313" key="20">
    <source>
        <dbReference type="Proteomes" id="UP000284177"/>
    </source>
</evidence>
<evidence type="ECO:0000256" key="6">
    <source>
        <dbReference type="ARBA" id="ARBA00022679"/>
    </source>
</evidence>
<reference evidence="19 20" key="1">
    <citation type="submission" date="2016-08" db="EMBL/GenBank/DDBJ databases">
        <title>Novel Firmicutes and Novel Genomes.</title>
        <authorList>
            <person name="Poppleton D.I."/>
            <person name="Gribaldo S."/>
        </authorList>
    </citation>
    <scope>NUCLEOTIDE SEQUENCE [LARGE SCALE GENOMIC DNA]</scope>
    <source>
        <strain evidence="19 20">CTT3</strain>
    </source>
</reference>
<dbReference type="EMBL" id="MCIB01000017">
    <property type="protein sequence ID" value="RKD31563.1"/>
    <property type="molecule type" value="Genomic_DNA"/>
</dbReference>
<feature type="transmembrane region" description="Helical" evidence="14">
    <location>
        <begin position="74"/>
        <end position="98"/>
    </location>
</feature>
<evidence type="ECO:0000259" key="18">
    <source>
        <dbReference type="Pfam" id="PF13492"/>
    </source>
</evidence>
<dbReference type="OrthoDB" id="9809348at2"/>
<dbReference type="Gene3D" id="3.30.450.40">
    <property type="match status" value="1"/>
</dbReference>
<dbReference type="InterPro" id="IPR003594">
    <property type="entry name" value="HATPase_dom"/>
</dbReference>
<keyword evidence="5" id="KW-0597">Phosphoprotein</keyword>
<dbReference type="PANTHER" id="PTHR34220:SF7">
    <property type="entry name" value="SENSOR HISTIDINE KINASE YPDA"/>
    <property type="match status" value="1"/>
</dbReference>
<sequence length="569" mass="63058">MILHILTGLVNRVGIIIVLAFILSKAKLFRNLVTKRKVSILDKFILSIFFGIFGIIGTYSGIKIQGALANSRVIGVFAGGLLGGPFVGIMSGFIAGLHRWAIDIGGFTAVACGISTTVEGILAGILSKKFYKSKNKWMFSLVAGAFAELVQMIIILIVAKPFSQALELVEIIGIPMITVNSIGISMFIAVTESIFKDQERAAAYQAQIALKIANKTLKYFRKGFNTDTAYKTAQIIYNMADLKAVAFTDTEKILAHVGAGEDHHKLGNPIKTNLTKSVIRTGKYKVANSQREIDCNNDSCSLKSAIIVPLKEKNKVIGTLKLYKTEEQSITQIDVELALGLALLFSTQIEVSKVEYQAKLLKDAELKALQAQINPHFLFNAINTIVSFVRIKPDKARELLLHLGSYFRKNLQQNKEEVELYKEIEHVKSYLEIEKARFGEKLKVKFHIPDNLTCYLPPLILQPIVENAVKHGIMEKLEGGTIEIKAIDEVDEVKLIVKDNGVGMDTLYVNSLFSQNKETSSVGLINVNNRLINKYGKEYGLKINSKLGKGTIVTMRIPKDTSERFKEVS</sequence>
<feature type="transmembrane region" description="Helical" evidence="14">
    <location>
        <begin position="138"/>
        <end position="159"/>
    </location>
</feature>
<dbReference type="Pfam" id="PF07694">
    <property type="entry name" value="5TM-5TMR_LYT"/>
    <property type="match status" value="1"/>
</dbReference>
<keyword evidence="7 14" id="KW-0812">Transmembrane</keyword>
<proteinExistence type="predicted"/>
<feature type="domain" description="GAF" evidence="18">
    <location>
        <begin position="238"/>
        <end position="350"/>
    </location>
</feature>
<evidence type="ECO:0000256" key="4">
    <source>
        <dbReference type="ARBA" id="ARBA00022475"/>
    </source>
</evidence>
<feature type="transmembrane region" description="Helical" evidence="14">
    <location>
        <begin position="44"/>
        <end position="62"/>
    </location>
</feature>
<dbReference type="RefSeq" id="WP_120169292.1">
    <property type="nucleotide sequence ID" value="NZ_MCIB01000017.1"/>
</dbReference>
<dbReference type="SUPFAM" id="SSF55781">
    <property type="entry name" value="GAF domain-like"/>
    <property type="match status" value="1"/>
</dbReference>
<accession>A0A419T293</accession>
<evidence type="ECO:0000256" key="13">
    <source>
        <dbReference type="ARBA" id="ARBA00023136"/>
    </source>
</evidence>
<evidence type="ECO:0000256" key="11">
    <source>
        <dbReference type="ARBA" id="ARBA00022989"/>
    </source>
</evidence>
<dbReference type="GO" id="GO:0000155">
    <property type="term" value="F:phosphorelay sensor kinase activity"/>
    <property type="evidence" value="ECO:0007669"/>
    <property type="project" value="InterPro"/>
</dbReference>
<dbReference type="Pfam" id="PF02518">
    <property type="entry name" value="HATPase_c"/>
    <property type="match status" value="1"/>
</dbReference>
<evidence type="ECO:0000259" key="17">
    <source>
        <dbReference type="Pfam" id="PF07694"/>
    </source>
</evidence>
<evidence type="ECO:0000256" key="1">
    <source>
        <dbReference type="ARBA" id="ARBA00000085"/>
    </source>
</evidence>
<dbReference type="Proteomes" id="UP000284177">
    <property type="component" value="Unassembled WGS sequence"/>
</dbReference>
<organism evidence="19 20">
    <name type="scientific">Thermohalobacter berrensis</name>
    <dbReference type="NCBI Taxonomy" id="99594"/>
    <lineage>
        <taxon>Bacteria</taxon>
        <taxon>Bacillati</taxon>
        <taxon>Bacillota</taxon>
        <taxon>Tissierellia</taxon>
        <taxon>Tissierellales</taxon>
        <taxon>Thermohalobacteraceae</taxon>
        <taxon>Thermohalobacter</taxon>
    </lineage>
</organism>
<evidence type="ECO:0000256" key="8">
    <source>
        <dbReference type="ARBA" id="ARBA00022741"/>
    </source>
</evidence>
<dbReference type="Pfam" id="PF06580">
    <property type="entry name" value="His_kinase"/>
    <property type="match status" value="1"/>
</dbReference>
<evidence type="ECO:0000313" key="19">
    <source>
        <dbReference type="EMBL" id="RKD31563.1"/>
    </source>
</evidence>
<evidence type="ECO:0000256" key="3">
    <source>
        <dbReference type="ARBA" id="ARBA00012438"/>
    </source>
</evidence>
<dbReference type="AlphaFoldDB" id="A0A419T293"/>
<dbReference type="GO" id="GO:0071555">
    <property type="term" value="P:cell wall organization"/>
    <property type="evidence" value="ECO:0007669"/>
    <property type="project" value="InterPro"/>
</dbReference>
<name>A0A419T293_9FIRM</name>
<feature type="domain" description="Signal transduction histidine kinase internal region" evidence="16">
    <location>
        <begin position="364"/>
        <end position="442"/>
    </location>
</feature>
<evidence type="ECO:0000256" key="10">
    <source>
        <dbReference type="ARBA" id="ARBA00022840"/>
    </source>
</evidence>
<evidence type="ECO:0000256" key="12">
    <source>
        <dbReference type="ARBA" id="ARBA00023012"/>
    </source>
</evidence>
<gene>
    <name evidence="19" type="ORF">BET03_12405</name>
</gene>
<comment type="subcellular location">
    <subcellularLocation>
        <location evidence="2">Cell membrane</location>
        <topology evidence="2">Multi-pass membrane protein</topology>
    </subcellularLocation>
</comment>
<dbReference type="GO" id="GO:0005524">
    <property type="term" value="F:ATP binding"/>
    <property type="evidence" value="ECO:0007669"/>
    <property type="project" value="UniProtKB-KW"/>
</dbReference>
<dbReference type="SUPFAM" id="SSF55874">
    <property type="entry name" value="ATPase domain of HSP90 chaperone/DNA topoisomerase II/histidine kinase"/>
    <property type="match status" value="1"/>
</dbReference>
<comment type="catalytic activity">
    <reaction evidence="1">
        <text>ATP + protein L-histidine = ADP + protein N-phospho-L-histidine.</text>
        <dbReference type="EC" id="2.7.13.3"/>
    </reaction>
</comment>
<keyword evidence="20" id="KW-1185">Reference proteome</keyword>
<feature type="transmembrane region" description="Helical" evidence="14">
    <location>
        <begin position="104"/>
        <end position="126"/>
    </location>
</feature>
<feature type="transmembrane region" description="Helical" evidence="14">
    <location>
        <begin position="171"/>
        <end position="190"/>
    </location>
</feature>
<dbReference type="InterPro" id="IPR029016">
    <property type="entry name" value="GAF-like_dom_sf"/>
</dbReference>
<keyword evidence="6" id="KW-0808">Transferase</keyword>
<dbReference type="InterPro" id="IPR050640">
    <property type="entry name" value="Bact_2-comp_sensor_kinase"/>
</dbReference>
<keyword evidence="11 14" id="KW-1133">Transmembrane helix</keyword>
<evidence type="ECO:0000256" key="14">
    <source>
        <dbReference type="SAM" id="Phobius"/>
    </source>
</evidence>
<dbReference type="InterPro" id="IPR003018">
    <property type="entry name" value="GAF"/>
</dbReference>
<feature type="transmembrane region" description="Helical" evidence="14">
    <location>
        <begin position="5"/>
        <end position="24"/>
    </location>
</feature>
<dbReference type="GO" id="GO:0005886">
    <property type="term" value="C:plasma membrane"/>
    <property type="evidence" value="ECO:0007669"/>
    <property type="project" value="UniProtKB-SubCell"/>
</dbReference>
<keyword evidence="4" id="KW-1003">Cell membrane</keyword>
<keyword evidence="13 14" id="KW-0472">Membrane</keyword>
<comment type="caution">
    <text evidence="19">The sequence shown here is derived from an EMBL/GenBank/DDBJ whole genome shotgun (WGS) entry which is preliminary data.</text>
</comment>